<keyword evidence="5" id="KW-1185">Reference proteome</keyword>
<comment type="caution">
    <text evidence="4">The sequence shown here is derived from an EMBL/GenBank/DDBJ whole genome shotgun (WGS) entry which is preliminary data.</text>
</comment>
<keyword evidence="1" id="KW-0285">Flavoprotein</keyword>
<name>A0A812IUR2_SYMPI</name>
<dbReference type="PANTHER" id="PTHR43539:SF78">
    <property type="entry name" value="FLAVIN-CONTAINING MONOOXYGENASE"/>
    <property type="match status" value="1"/>
</dbReference>
<dbReference type="Proteomes" id="UP000649617">
    <property type="component" value="Unassembled WGS sequence"/>
</dbReference>
<organism evidence="4 5">
    <name type="scientific">Symbiodinium pilosum</name>
    <name type="common">Dinoflagellate</name>
    <dbReference type="NCBI Taxonomy" id="2952"/>
    <lineage>
        <taxon>Eukaryota</taxon>
        <taxon>Sar</taxon>
        <taxon>Alveolata</taxon>
        <taxon>Dinophyceae</taxon>
        <taxon>Suessiales</taxon>
        <taxon>Symbiodiniaceae</taxon>
        <taxon>Symbiodinium</taxon>
    </lineage>
</organism>
<dbReference type="EMBL" id="CAJNIZ010000525">
    <property type="protein sequence ID" value="CAE7168307.1"/>
    <property type="molecule type" value="Genomic_DNA"/>
</dbReference>
<dbReference type="InterPro" id="IPR020946">
    <property type="entry name" value="Flavin_mOase-like"/>
</dbReference>
<sequence>MESEKVAIIGAGWAGLQMLQSLKELGVEAEVFESRSEVGGTWTPEMSYHGLQVHSPMYTNLMTYKGQAFPFKGMNRETLLQKLDAESVRVYLGDFAEKLGLKPKIQCNSRVKEIRYHSKSQSAYLSVESNGREVEKGPYRLVVFSSFAAKASFPKIPAQGFQGKLIHSSQFKEEVMDEIIKKDLKVLVVGGGKSGCDMICAFQKKGYKRLTWLFRSPYWFLKYGAVVHGGSPLGMLRGFLFLFSLLLFLVSNKLPVFVGWLVGYFVLPKSEGALPQHFDGRRFHFGVLDEKQVNFVEQVAAKQGEPKAVTKEGLLLESGETLKCDVVIYATGCETGFGDLKLVKDGEVVTVEDVPLYHHAVVPNFPCLISASTAFYQFGPSRALTMAQYITWYLQAAPSEEEMEAKARRNWSTQSAGKSNGFSSDRTFVAEFLLFYLDLWRDQMVSMFGVLKIFADLFVFTKMSPLQLNVGKMPAFPTSFPN</sequence>
<dbReference type="GO" id="GO:0050661">
    <property type="term" value="F:NADP binding"/>
    <property type="evidence" value="ECO:0007669"/>
    <property type="project" value="InterPro"/>
</dbReference>
<proteinExistence type="predicted"/>
<accession>A0A812IUR2</accession>
<dbReference type="PANTHER" id="PTHR43539">
    <property type="entry name" value="FLAVIN-BINDING MONOOXYGENASE-LIKE PROTEIN (AFU_ORTHOLOGUE AFUA_4G09220)"/>
    <property type="match status" value="1"/>
</dbReference>
<dbReference type="AlphaFoldDB" id="A0A812IUR2"/>
<evidence type="ECO:0000313" key="4">
    <source>
        <dbReference type="EMBL" id="CAE7168307.1"/>
    </source>
</evidence>
<evidence type="ECO:0000256" key="2">
    <source>
        <dbReference type="ARBA" id="ARBA00022827"/>
    </source>
</evidence>
<keyword evidence="3" id="KW-0560">Oxidoreductase</keyword>
<reference evidence="4" key="1">
    <citation type="submission" date="2021-02" db="EMBL/GenBank/DDBJ databases">
        <authorList>
            <person name="Dougan E. K."/>
            <person name="Rhodes N."/>
            <person name="Thang M."/>
            <person name="Chan C."/>
        </authorList>
    </citation>
    <scope>NUCLEOTIDE SEQUENCE</scope>
</reference>
<dbReference type="InterPro" id="IPR036188">
    <property type="entry name" value="FAD/NAD-bd_sf"/>
</dbReference>
<dbReference type="InterPro" id="IPR050982">
    <property type="entry name" value="Auxin_biosynth/cation_transpt"/>
</dbReference>
<gene>
    <name evidence="4" type="primary">almA</name>
    <name evidence="4" type="ORF">SPIL2461_LOCUS621</name>
</gene>
<dbReference type="GO" id="GO:0050660">
    <property type="term" value="F:flavin adenine dinucleotide binding"/>
    <property type="evidence" value="ECO:0007669"/>
    <property type="project" value="InterPro"/>
</dbReference>
<protein>
    <submittedName>
        <fullName evidence="4">AlmA protein</fullName>
    </submittedName>
</protein>
<dbReference type="SUPFAM" id="SSF51905">
    <property type="entry name" value="FAD/NAD(P)-binding domain"/>
    <property type="match status" value="1"/>
</dbReference>
<keyword evidence="2" id="KW-0274">FAD</keyword>
<dbReference type="GO" id="GO:0004499">
    <property type="term" value="F:N,N-dimethylaniline monooxygenase activity"/>
    <property type="evidence" value="ECO:0007669"/>
    <property type="project" value="InterPro"/>
</dbReference>
<dbReference type="Gene3D" id="3.50.50.60">
    <property type="entry name" value="FAD/NAD(P)-binding domain"/>
    <property type="match status" value="1"/>
</dbReference>
<evidence type="ECO:0000256" key="1">
    <source>
        <dbReference type="ARBA" id="ARBA00022630"/>
    </source>
</evidence>
<evidence type="ECO:0000313" key="5">
    <source>
        <dbReference type="Proteomes" id="UP000649617"/>
    </source>
</evidence>
<dbReference type="Pfam" id="PF00743">
    <property type="entry name" value="FMO-like"/>
    <property type="match status" value="1"/>
</dbReference>
<evidence type="ECO:0000256" key="3">
    <source>
        <dbReference type="ARBA" id="ARBA00023002"/>
    </source>
</evidence>
<dbReference type="OrthoDB" id="66881at2759"/>